<evidence type="ECO:0000313" key="7">
    <source>
        <dbReference type="Proteomes" id="UP000605970"/>
    </source>
</evidence>
<dbReference type="GO" id="GO:0005634">
    <property type="term" value="C:nucleus"/>
    <property type="evidence" value="ECO:0007669"/>
    <property type="project" value="UniProtKB-SubCell"/>
</dbReference>
<proteinExistence type="predicted"/>
<keyword evidence="4" id="KW-0472">Membrane</keyword>
<keyword evidence="4" id="KW-1133">Transmembrane helix</keyword>
<feature type="DNA-binding region" description="Homeobox" evidence="2">
    <location>
        <begin position="3"/>
        <end position="55"/>
    </location>
</feature>
<sequence length="94" mass="11084">MNFTKEQIEILENEFKEKRFFSSEEKQEIARITRLSCQEVDGYLKIKLYGSIRELCERNSQHVYILNQKLKIKILIFIIIFLLSSSGSVVVIPD</sequence>
<comment type="subcellular location">
    <subcellularLocation>
        <location evidence="1 2 3">Nucleus</location>
    </subcellularLocation>
</comment>
<dbReference type="PROSITE" id="PS50071">
    <property type="entry name" value="HOMEOBOX_2"/>
    <property type="match status" value="1"/>
</dbReference>
<protein>
    <recommendedName>
        <fullName evidence="5">Homeobox domain-containing protein</fullName>
    </recommendedName>
</protein>
<keyword evidence="7" id="KW-1185">Reference proteome</keyword>
<evidence type="ECO:0000256" key="1">
    <source>
        <dbReference type="ARBA" id="ARBA00004123"/>
    </source>
</evidence>
<feature type="domain" description="Homeobox" evidence="5">
    <location>
        <begin position="1"/>
        <end position="54"/>
    </location>
</feature>
<keyword evidence="4" id="KW-0812">Transmembrane</keyword>
<dbReference type="CDD" id="cd00086">
    <property type="entry name" value="homeodomain"/>
    <property type="match status" value="1"/>
</dbReference>
<dbReference type="InterPro" id="IPR001356">
    <property type="entry name" value="HD"/>
</dbReference>
<evidence type="ECO:0000313" key="6">
    <source>
        <dbReference type="EMBL" id="KAF7623605.1"/>
    </source>
</evidence>
<feature type="transmembrane region" description="Helical" evidence="4">
    <location>
        <begin position="74"/>
        <end position="92"/>
    </location>
</feature>
<comment type="caution">
    <text evidence="6">The sequence shown here is derived from an EMBL/GenBank/DDBJ whole genome shotgun (WGS) entry which is preliminary data.</text>
</comment>
<gene>
    <name evidence="6" type="ORF">Mgra_00010105</name>
</gene>
<name>A0A8S9Z643_9BILA</name>
<evidence type="ECO:0000256" key="4">
    <source>
        <dbReference type="SAM" id="Phobius"/>
    </source>
</evidence>
<organism evidence="6 7">
    <name type="scientific">Meloidogyne graminicola</name>
    <dbReference type="NCBI Taxonomy" id="189291"/>
    <lineage>
        <taxon>Eukaryota</taxon>
        <taxon>Metazoa</taxon>
        <taxon>Ecdysozoa</taxon>
        <taxon>Nematoda</taxon>
        <taxon>Chromadorea</taxon>
        <taxon>Rhabditida</taxon>
        <taxon>Tylenchina</taxon>
        <taxon>Tylenchomorpha</taxon>
        <taxon>Tylenchoidea</taxon>
        <taxon>Meloidogynidae</taxon>
        <taxon>Meloidogyninae</taxon>
        <taxon>Meloidogyne</taxon>
    </lineage>
</organism>
<dbReference type="InterPro" id="IPR009057">
    <property type="entry name" value="Homeodomain-like_sf"/>
</dbReference>
<evidence type="ECO:0000259" key="5">
    <source>
        <dbReference type="PROSITE" id="PS50071"/>
    </source>
</evidence>
<keyword evidence="2 3" id="KW-0238">DNA-binding</keyword>
<dbReference type="Proteomes" id="UP000605970">
    <property type="component" value="Unassembled WGS sequence"/>
</dbReference>
<dbReference type="EMBL" id="JABEBT010000221">
    <property type="protein sequence ID" value="KAF7623605.1"/>
    <property type="molecule type" value="Genomic_DNA"/>
</dbReference>
<dbReference type="SUPFAM" id="SSF46689">
    <property type="entry name" value="Homeodomain-like"/>
    <property type="match status" value="1"/>
</dbReference>
<evidence type="ECO:0000256" key="2">
    <source>
        <dbReference type="PROSITE-ProRule" id="PRU00108"/>
    </source>
</evidence>
<dbReference type="Gene3D" id="1.10.10.60">
    <property type="entry name" value="Homeodomain-like"/>
    <property type="match status" value="1"/>
</dbReference>
<keyword evidence="2 3" id="KW-0371">Homeobox</keyword>
<keyword evidence="2 3" id="KW-0539">Nucleus</keyword>
<accession>A0A8S9Z643</accession>
<evidence type="ECO:0000256" key="3">
    <source>
        <dbReference type="RuleBase" id="RU000682"/>
    </source>
</evidence>
<dbReference type="GO" id="GO:0003677">
    <property type="term" value="F:DNA binding"/>
    <property type="evidence" value="ECO:0007669"/>
    <property type="project" value="UniProtKB-UniRule"/>
</dbReference>
<dbReference type="AlphaFoldDB" id="A0A8S9Z643"/>
<reference evidence="6" key="1">
    <citation type="journal article" date="2020" name="Ecol. Evol.">
        <title>Genome structure and content of the rice root-knot nematode (Meloidogyne graminicola).</title>
        <authorList>
            <person name="Phan N.T."/>
            <person name="Danchin E.G.J."/>
            <person name="Klopp C."/>
            <person name="Perfus-Barbeoch L."/>
            <person name="Kozlowski D.K."/>
            <person name="Koutsovoulos G.D."/>
            <person name="Lopez-Roques C."/>
            <person name="Bouchez O."/>
            <person name="Zahm M."/>
            <person name="Besnard G."/>
            <person name="Bellafiore S."/>
        </authorList>
    </citation>
    <scope>NUCLEOTIDE SEQUENCE</scope>
    <source>
        <strain evidence="6">VN-18</strain>
    </source>
</reference>
<dbReference type="Pfam" id="PF00046">
    <property type="entry name" value="Homeodomain"/>
    <property type="match status" value="1"/>
</dbReference>